<keyword evidence="2" id="KW-0732">Signal</keyword>
<dbReference type="AlphaFoldDB" id="A0A6H2H4K9"/>
<reference evidence="3 4" key="1">
    <citation type="submission" date="2020-04" db="EMBL/GenBank/DDBJ databases">
        <title>Complete genome of a Psychrophilic, Marine, Gas Vacuolate Bacterium Polaromonas vacuolata KCTC 22033T.</title>
        <authorList>
            <person name="Hwang K."/>
            <person name="Kim K.M."/>
        </authorList>
    </citation>
    <scope>NUCLEOTIDE SEQUENCE [LARGE SCALE GENOMIC DNA]</scope>
    <source>
        <strain evidence="3 4">KCTC 22033</strain>
    </source>
</reference>
<evidence type="ECO:0000313" key="3">
    <source>
        <dbReference type="EMBL" id="QJC54780.1"/>
    </source>
</evidence>
<feature type="region of interest" description="Disordered" evidence="1">
    <location>
        <begin position="182"/>
        <end position="220"/>
    </location>
</feature>
<name>A0A6H2H4K9_9BURK</name>
<feature type="chain" id="PRO_5026267056" description="LTXXQ motif family protein" evidence="2">
    <location>
        <begin position="36"/>
        <end position="220"/>
    </location>
</feature>
<feature type="compositionally biased region" description="Basic and acidic residues" evidence="1">
    <location>
        <begin position="203"/>
        <end position="220"/>
    </location>
</feature>
<gene>
    <name evidence="3" type="ORF">HC248_00042</name>
</gene>
<accession>A0A6H2H4K9</accession>
<keyword evidence="4" id="KW-1185">Reference proteome</keyword>
<proteinExistence type="predicted"/>
<evidence type="ECO:0000313" key="4">
    <source>
        <dbReference type="Proteomes" id="UP000502041"/>
    </source>
</evidence>
<dbReference type="RefSeq" id="WP_168920721.1">
    <property type="nucleotide sequence ID" value="NZ_CP051461.1"/>
</dbReference>
<dbReference type="GO" id="GO:0042597">
    <property type="term" value="C:periplasmic space"/>
    <property type="evidence" value="ECO:0007669"/>
    <property type="project" value="InterPro"/>
</dbReference>
<evidence type="ECO:0008006" key="5">
    <source>
        <dbReference type="Google" id="ProtNLM"/>
    </source>
</evidence>
<dbReference type="Pfam" id="PF07813">
    <property type="entry name" value="LTXXQ"/>
    <property type="match status" value="1"/>
</dbReference>
<dbReference type="Proteomes" id="UP000502041">
    <property type="component" value="Chromosome"/>
</dbReference>
<organism evidence="3 4">
    <name type="scientific">Polaromonas vacuolata</name>
    <dbReference type="NCBI Taxonomy" id="37448"/>
    <lineage>
        <taxon>Bacteria</taxon>
        <taxon>Pseudomonadati</taxon>
        <taxon>Pseudomonadota</taxon>
        <taxon>Betaproteobacteria</taxon>
        <taxon>Burkholderiales</taxon>
        <taxon>Comamonadaceae</taxon>
        <taxon>Polaromonas</taxon>
    </lineage>
</organism>
<feature type="signal peptide" evidence="2">
    <location>
        <begin position="1"/>
        <end position="35"/>
    </location>
</feature>
<evidence type="ECO:0000256" key="1">
    <source>
        <dbReference type="SAM" id="MobiDB-lite"/>
    </source>
</evidence>
<dbReference type="KEGG" id="pvac:HC248_00042"/>
<evidence type="ECO:0000256" key="2">
    <source>
        <dbReference type="SAM" id="SignalP"/>
    </source>
</evidence>
<protein>
    <recommendedName>
        <fullName evidence="5">LTXXQ motif family protein</fullName>
    </recommendedName>
</protein>
<sequence>MSFSHSPLARINTTLNRLFLAGLLAAAGASAIAQTAPNVSVEGNSQAAIMAAAKHRAEQAKADQPMGQADKPAMGHKMDHHDSAKMQARMDRHMREFKTKLMITPAQEGAWTNFTAAMQPPAHTGAQRMSHEQRRAQRAEMDKLTLPERIDKTRAMRTERMNELSAQMDKREQAAKTLYAALSPEQQKVMDAEHRKMSRHGHRGMDKGMKKDMPKEMNNG</sequence>
<dbReference type="InterPro" id="IPR012899">
    <property type="entry name" value="LTXXQ"/>
</dbReference>
<dbReference type="EMBL" id="CP051461">
    <property type="protein sequence ID" value="QJC54780.1"/>
    <property type="molecule type" value="Genomic_DNA"/>
</dbReference>